<keyword evidence="2" id="KW-0732">Signal</keyword>
<feature type="region of interest" description="Disordered" evidence="1">
    <location>
        <begin position="75"/>
        <end position="343"/>
    </location>
</feature>
<feature type="chain" id="PRO_5018744814" description="Mucin-associated surface protein (MASP)" evidence="2">
    <location>
        <begin position="24"/>
        <end position="343"/>
    </location>
</feature>
<evidence type="ECO:0008006" key="5">
    <source>
        <dbReference type="Google" id="ProtNLM"/>
    </source>
</evidence>
<feature type="compositionally biased region" description="Gly residues" evidence="1">
    <location>
        <begin position="218"/>
        <end position="230"/>
    </location>
</feature>
<feature type="non-terminal residue" evidence="3">
    <location>
        <position position="343"/>
    </location>
</feature>
<dbReference type="RefSeq" id="XP_029223016.1">
    <property type="nucleotide sequence ID" value="XM_029376867.1"/>
</dbReference>
<comment type="caution">
    <text evidence="3">The sequence shown here is derived from an EMBL/GenBank/DDBJ whole genome shotgun (WGS) entry which is preliminary data.</text>
</comment>
<evidence type="ECO:0000256" key="1">
    <source>
        <dbReference type="SAM" id="MobiDB-lite"/>
    </source>
</evidence>
<feature type="compositionally biased region" description="Polar residues" evidence="1">
    <location>
        <begin position="296"/>
        <end position="311"/>
    </location>
</feature>
<feature type="compositionally biased region" description="Polar residues" evidence="1">
    <location>
        <begin position="81"/>
        <end position="98"/>
    </location>
</feature>
<gene>
    <name evidence="3" type="ORF">Tco025E_10076</name>
</gene>
<evidence type="ECO:0000313" key="4">
    <source>
        <dbReference type="Proteomes" id="UP000284403"/>
    </source>
</evidence>
<proteinExistence type="predicted"/>
<feature type="compositionally biased region" description="Acidic residues" evidence="1">
    <location>
        <begin position="185"/>
        <end position="203"/>
    </location>
</feature>
<feature type="signal peptide" evidence="2">
    <location>
        <begin position="1"/>
        <end position="23"/>
    </location>
</feature>
<dbReference type="Proteomes" id="UP000284403">
    <property type="component" value="Unassembled WGS sequence"/>
</dbReference>
<dbReference type="GeneID" id="40323687"/>
<accession>A0A3R7JQL1</accession>
<dbReference type="EMBL" id="MKKU01001465">
    <property type="protein sequence ID" value="RNE95297.1"/>
    <property type="molecule type" value="Genomic_DNA"/>
</dbReference>
<name>A0A3R7JQL1_9TRYP</name>
<sequence length="343" mass="34472">MAGRALLVCALCALCCAAGGGRASEVDYCTESDWRDLRAVATDMTDAEIRAKYCGRKPEFVRGLWASLQDDERKDVPTRLGTHTASGVVSGVQSQEDNQPAGPLGEKQSTEEGKGTVSGGRGSSTDQPEQKETIDAPSRPAPPAGGLSALPQEEGSPLQGQPPTLITVGIGPTEQKAESVPGPLETEDAEEEVDGDSEEEDEEAGRSGGSSPAPPPGRGGGGGGGSGGGAWERNSSLSGTQPPNSKIQVGGGAVTTTVAEKHGPSPSPPVKEETAEGTELSPKGPQGASPPPPYGTITTPAGGNEQTTSVPSPAGDGVDAVGSPSGERTAGDADNTPSRVSTE</sequence>
<keyword evidence="4" id="KW-1185">Reference proteome</keyword>
<dbReference type="AlphaFoldDB" id="A0A3R7JQL1"/>
<reference evidence="3 4" key="1">
    <citation type="journal article" date="2018" name="BMC Genomics">
        <title>Genomic comparison of Trypanosoma conorhini and Trypanosoma rangeli to Trypanosoma cruzi strains of high and low virulence.</title>
        <authorList>
            <person name="Bradwell K.R."/>
            <person name="Koparde V.N."/>
            <person name="Matveyev A.V."/>
            <person name="Serrano M.G."/>
            <person name="Alves J.M."/>
            <person name="Parikh H."/>
            <person name="Huang B."/>
            <person name="Lee V."/>
            <person name="Espinosa-Alvarez O."/>
            <person name="Ortiz P.A."/>
            <person name="Costa-Martins A.G."/>
            <person name="Teixeira M.M."/>
            <person name="Buck G.A."/>
        </authorList>
    </citation>
    <scope>NUCLEOTIDE SEQUENCE [LARGE SCALE GENOMIC DNA]</scope>
    <source>
        <strain evidence="3 4">025E</strain>
    </source>
</reference>
<feature type="compositionally biased region" description="Polar residues" evidence="1">
    <location>
        <begin position="233"/>
        <end position="247"/>
    </location>
</feature>
<evidence type="ECO:0000256" key="2">
    <source>
        <dbReference type="SAM" id="SignalP"/>
    </source>
</evidence>
<protein>
    <recommendedName>
        <fullName evidence="5">Mucin-associated surface protein (MASP)</fullName>
    </recommendedName>
</protein>
<organism evidence="3 4">
    <name type="scientific">Trypanosoma conorhini</name>
    <dbReference type="NCBI Taxonomy" id="83891"/>
    <lineage>
        <taxon>Eukaryota</taxon>
        <taxon>Discoba</taxon>
        <taxon>Euglenozoa</taxon>
        <taxon>Kinetoplastea</taxon>
        <taxon>Metakinetoplastina</taxon>
        <taxon>Trypanosomatida</taxon>
        <taxon>Trypanosomatidae</taxon>
        <taxon>Trypanosoma</taxon>
    </lineage>
</organism>
<evidence type="ECO:0000313" key="3">
    <source>
        <dbReference type="EMBL" id="RNE95297.1"/>
    </source>
</evidence>